<feature type="transmembrane region" description="Helical" evidence="1">
    <location>
        <begin position="5"/>
        <end position="24"/>
    </location>
</feature>
<dbReference type="InterPro" id="IPR007401">
    <property type="entry name" value="DUF454"/>
</dbReference>
<gene>
    <name evidence="2" type="ORF">SAMN07250955_101233</name>
</gene>
<dbReference type="PANTHER" id="PTHR35813">
    <property type="entry name" value="INNER MEMBRANE PROTEIN YBAN"/>
    <property type="match status" value="1"/>
</dbReference>
<dbReference type="PANTHER" id="PTHR35813:SF1">
    <property type="entry name" value="INNER MEMBRANE PROTEIN YBAN"/>
    <property type="match status" value="1"/>
</dbReference>
<reference evidence="2 3" key="1">
    <citation type="submission" date="2017-06" db="EMBL/GenBank/DDBJ databases">
        <authorList>
            <person name="Kim H.J."/>
            <person name="Triplett B.A."/>
        </authorList>
    </citation>
    <scope>NUCLEOTIDE SEQUENCE [LARGE SCALE GENOMIC DNA]</scope>
    <source>
        <strain evidence="2 3">B29T1</strain>
    </source>
</reference>
<accession>A0A212PYZ3</accession>
<evidence type="ECO:0008006" key="4">
    <source>
        <dbReference type="Google" id="ProtNLM"/>
    </source>
</evidence>
<protein>
    <recommendedName>
        <fullName evidence="4">Inner membrane protein</fullName>
    </recommendedName>
</protein>
<keyword evidence="1" id="KW-1133">Transmembrane helix</keyword>
<dbReference type="Proteomes" id="UP000197065">
    <property type="component" value="Unassembled WGS sequence"/>
</dbReference>
<keyword evidence="1" id="KW-0472">Membrane</keyword>
<dbReference type="EMBL" id="FYEH01000001">
    <property type="protein sequence ID" value="SNB52341.1"/>
    <property type="molecule type" value="Genomic_DNA"/>
</dbReference>
<feature type="transmembrane region" description="Helical" evidence="1">
    <location>
        <begin position="95"/>
        <end position="113"/>
    </location>
</feature>
<dbReference type="Pfam" id="PF04304">
    <property type="entry name" value="DUF454"/>
    <property type="match status" value="1"/>
</dbReference>
<dbReference type="RefSeq" id="WP_088559558.1">
    <property type="nucleotide sequence ID" value="NZ_FYEH01000001.1"/>
</dbReference>
<keyword evidence="3" id="KW-1185">Reference proteome</keyword>
<proteinExistence type="predicted"/>
<dbReference type="AlphaFoldDB" id="A0A212PYZ3"/>
<feature type="transmembrane region" description="Helical" evidence="1">
    <location>
        <begin position="72"/>
        <end position="89"/>
    </location>
</feature>
<evidence type="ECO:0000313" key="3">
    <source>
        <dbReference type="Proteomes" id="UP000197065"/>
    </source>
</evidence>
<organism evidence="2 3">
    <name type="scientific">Arboricoccus pini</name>
    <dbReference type="NCBI Taxonomy" id="1963835"/>
    <lineage>
        <taxon>Bacteria</taxon>
        <taxon>Pseudomonadati</taxon>
        <taxon>Pseudomonadota</taxon>
        <taxon>Alphaproteobacteria</taxon>
        <taxon>Geminicoccales</taxon>
        <taxon>Geminicoccaceae</taxon>
        <taxon>Arboricoccus</taxon>
    </lineage>
</organism>
<dbReference type="PIRSF" id="PIRSF016789">
    <property type="entry name" value="DUF454"/>
    <property type="match status" value="1"/>
</dbReference>
<dbReference type="OrthoDB" id="9816293at2"/>
<dbReference type="GO" id="GO:0005886">
    <property type="term" value="C:plasma membrane"/>
    <property type="evidence" value="ECO:0007669"/>
    <property type="project" value="TreeGrafter"/>
</dbReference>
<evidence type="ECO:0000313" key="2">
    <source>
        <dbReference type="EMBL" id="SNB52341.1"/>
    </source>
</evidence>
<keyword evidence="1" id="KW-0812">Transmembrane</keyword>
<name>A0A212PYZ3_9PROT</name>
<sequence>MRWIWLGAGWAAVTLAILGIFLPLLPTTPFLLLAAALFARGSPRLHVWLLAHPRLGPPILDWQMHGSISTRAKSLTLVAMGVAFLITLLLRLPGWILLVQLAVLLAVAGFILSRPGPPPGAA</sequence>
<evidence type="ECO:0000256" key="1">
    <source>
        <dbReference type="SAM" id="Phobius"/>
    </source>
</evidence>